<dbReference type="GO" id="GO:0006537">
    <property type="term" value="P:glutamate biosynthetic process"/>
    <property type="evidence" value="ECO:0007669"/>
    <property type="project" value="TreeGrafter"/>
</dbReference>
<feature type="binding site" evidence="6">
    <location>
        <position position="205"/>
    </location>
    <ligand>
        <name>substrate</name>
    </ligand>
</feature>
<dbReference type="SUPFAM" id="SSF56601">
    <property type="entry name" value="beta-lactamase/transpeptidase-like"/>
    <property type="match status" value="1"/>
</dbReference>
<feature type="binding site" evidence="6">
    <location>
        <position position="275"/>
    </location>
    <ligand>
        <name>substrate</name>
    </ligand>
</feature>
<evidence type="ECO:0000256" key="5">
    <source>
        <dbReference type="ARBA" id="ARBA00049534"/>
    </source>
</evidence>
<feature type="binding site" evidence="6">
    <location>
        <position position="179"/>
    </location>
    <ligand>
        <name>substrate</name>
    </ligand>
</feature>
<evidence type="ECO:0000256" key="2">
    <source>
        <dbReference type="ARBA" id="ARBA00011881"/>
    </source>
</evidence>
<feature type="binding site" evidence="6">
    <location>
        <position position="127"/>
    </location>
    <ligand>
        <name>substrate</name>
    </ligand>
</feature>
<gene>
    <name evidence="6 7" type="primary">glsA</name>
    <name evidence="7" type="ORF">GCM10007043_12680</name>
</gene>
<dbReference type="InterPro" id="IPR012338">
    <property type="entry name" value="Beta-lactam/transpept-like"/>
</dbReference>
<comment type="subunit">
    <text evidence="2 6">Homotetramer.</text>
</comment>
<dbReference type="HAMAP" id="MF_00313">
    <property type="entry name" value="Glutaminase"/>
    <property type="match status" value="1"/>
</dbReference>
<feature type="binding site" evidence="6">
    <location>
        <position position="172"/>
    </location>
    <ligand>
        <name>substrate</name>
    </ligand>
</feature>
<dbReference type="EMBL" id="BMOF01000021">
    <property type="protein sequence ID" value="GGK00103.1"/>
    <property type="molecule type" value="Genomic_DNA"/>
</dbReference>
<dbReference type="NCBIfam" id="TIGR03814">
    <property type="entry name" value="Gln_ase"/>
    <property type="match status" value="1"/>
</dbReference>
<reference evidence="7" key="2">
    <citation type="submission" date="2020-09" db="EMBL/GenBank/DDBJ databases">
        <authorList>
            <person name="Sun Q."/>
            <person name="Ohkuma M."/>
        </authorList>
    </citation>
    <scope>NUCLEOTIDE SEQUENCE</scope>
    <source>
        <strain evidence="7">JCM 14719</strain>
    </source>
</reference>
<dbReference type="PANTHER" id="PTHR12544">
    <property type="entry name" value="GLUTAMINASE"/>
    <property type="match status" value="1"/>
</dbReference>
<sequence length="321" mass="34116">MGSDSGRGEMSPDALERLLRERVDAHRAVARKGKLATYIPALGDADPLHLGVAVCLADGRIVAAGDADVPFTLQSVSKVPALLLALMDRGPDTVFQHVGMEPTSEPFDSILKLELRDPAKPLNPMINAGAIAVTWLVAGETAEARIARLLSFVRRLCGNDAVAINERVYRSEWETGDRNRALAYFMRAIGALPREADVEEVLAVYFQQCAIEVTCADLARMGAVLAFDGVAPWSGEQLVPREVVRIARALMVTCGLYNESGRFAVQAGIPAKSGVSGAVLAAVPKRVGLGVYGPALDDKGNSVAGLSLLTDLAGVLRLSLF</sequence>
<comment type="caution">
    <text evidence="7">The sequence shown here is derived from an EMBL/GenBank/DDBJ whole genome shotgun (WGS) entry which is preliminary data.</text>
</comment>
<accession>A0A8J3B6W0</accession>
<evidence type="ECO:0000313" key="7">
    <source>
        <dbReference type="EMBL" id="GGK00103.1"/>
    </source>
</evidence>
<dbReference type="InterPro" id="IPR015868">
    <property type="entry name" value="Glutaminase"/>
</dbReference>
<feature type="binding site" evidence="6">
    <location>
        <position position="257"/>
    </location>
    <ligand>
        <name>substrate</name>
    </ligand>
</feature>
<dbReference type="EC" id="3.5.1.2" evidence="3 6"/>
<dbReference type="FunFam" id="3.40.710.10:FF:000005">
    <property type="entry name" value="Glutaminase"/>
    <property type="match status" value="1"/>
</dbReference>
<keyword evidence="8" id="KW-1185">Reference proteome</keyword>
<name>A0A8J3B6W0_9BACI</name>
<evidence type="ECO:0000256" key="6">
    <source>
        <dbReference type="HAMAP-Rule" id="MF_00313"/>
    </source>
</evidence>
<evidence type="ECO:0000256" key="4">
    <source>
        <dbReference type="ARBA" id="ARBA00022801"/>
    </source>
</evidence>
<dbReference type="PANTHER" id="PTHR12544:SF29">
    <property type="entry name" value="GLUTAMINASE"/>
    <property type="match status" value="1"/>
</dbReference>
<keyword evidence="4 6" id="KW-0378">Hydrolase</keyword>
<dbReference type="AlphaFoldDB" id="A0A8J3B6W0"/>
<dbReference type="Proteomes" id="UP000637720">
    <property type="component" value="Unassembled WGS sequence"/>
</dbReference>
<feature type="binding site" evidence="6">
    <location>
        <position position="75"/>
    </location>
    <ligand>
        <name>substrate</name>
    </ligand>
</feature>
<proteinExistence type="inferred from homology"/>
<dbReference type="GO" id="GO:0006543">
    <property type="term" value="P:L-glutamine catabolic process"/>
    <property type="evidence" value="ECO:0007669"/>
    <property type="project" value="TreeGrafter"/>
</dbReference>
<dbReference type="GO" id="GO:0004359">
    <property type="term" value="F:glutaminase activity"/>
    <property type="evidence" value="ECO:0007669"/>
    <property type="project" value="UniProtKB-UniRule"/>
</dbReference>
<dbReference type="Pfam" id="PF04960">
    <property type="entry name" value="Glutaminase"/>
    <property type="match status" value="1"/>
</dbReference>
<organism evidence="7 8">
    <name type="scientific">Calditerricola satsumensis</name>
    <dbReference type="NCBI Taxonomy" id="373054"/>
    <lineage>
        <taxon>Bacteria</taxon>
        <taxon>Bacillati</taxon>
        <taxon>Bacillota</taxon>
        <taxon>Bacilli</taxon>
        <taxon>Bacillales</taxon>
        <taxon>Bacillaceae</taxon>
        <taxon>Calditerricola</taxon>
    </lineage>
</organism>
<comment type="catalytic activity">
    <reaction evidence="5 6">
        <text>L-glutamine + H2O = L-glutamate + NH4(+)</text>
        <dbReference type="Rhea" id="RHEA:15889"/>
        <dbReference type="ChEBI" id="CHEBI:15377"/>
        <dbReference type="ChEBI" id="CHEBI:28938"/>
        <dbReference type="ChEBI" id="CHEBI:29985"/>
        <dbReference type="ChEBI" id="CHEBI:58359"/>
        <dbReference type="EC" id="3.5.1.2"/>
    </reaction>
</comment>
<evidence type="ECO:0000313" key="8">
    <source>
        <dbReference type="Proteomes" id="UP000637720"/>
    </source>
</evidence>
<comment type="similarity">
    <text evidence="1 6">Belongs to the glutaminase family.</text>
</comment>
<evidence type="ECO:0000256" key="1">
    <source>
        <dbReference type="ARBA" id="ARBA00011076"/>
    </source>
</evidence>
<protein>
    <recommendedName>
        <fullName evidence="3 6">Glutaminase</fullName>
        <ecNumber evidence="3 6">3.5.1.2</ecNumber>
    </recommendedName>
</protein>
<dbReference type="Gene3D" id="3.40.710.10">
    <property type="entry name" value="DD-peptidase/beta-lactamase superfamily"/>
    <property type="match status" value="1"/>
</dbReference>
<evidence type="ECO:0000256" key="3">
    <source>
        <dbReference type="ARBA" id="ARBA00012918"/>
    </source>
</evidence>
<reference evidence="7" key="1">
    <citation type="journal article" date="2014" name="Int. J. Syst. Evol. Microbiol.">
        <title>Complete genome sequence of Corynebacterium casei LMG S-19264T (=DSM 44701T), isolated from a smear-ripened cheese.</title>
        <authorList>
            <consortium name="US DOE Joint Genome Institute (JGI-PGF)"/>
            <person name="Walter F."/>
            <person name="Albersmeier A."/>
            <person name="Kalinowski J."/>
            <person name="Ruckert C."/>
        </authorList>
    </citation>
    <scope>NUCLEOTIDE SEQUENCE</scope>
    <source>
        <strain evidence="7">JCM 14719</strain>
    </source>
</reference>
<keyword evidence="6" id="KW-0007">Acetylation</keyword>